<accession>A0A2W1GAS7</accession>
<comment type="caution">
    <text evidence="1">The sequence shown here is derived from an EMBL/GenBank/DDBJ whole genome shotgun (WGS) entry which is preliminary data.</text>
</comment>
<evidence type="ECO:0000313" key="1">
    <source>
        <dbReference type="EMBL" id="KAF7576606.1"/>
    </source>
</evidence>
<dbReference type="AlphaFoldDB" id="A0A2W1GAS7"/>
<sequence>MMFKTVIVALGALMMGVRAEAAVDPAVQDAVLMALAKVIPKDEIAYALASPAAFAAGVQSCISEGKPPTWYSTIPTSIVTLLPEVSAAPKSSSAIVSSSSTSKPMPYPTVGLNSTVVMPTMTATGIVSVTLTPSGTSAEPAIPTFTGAASKLSFSAGVGAVVGLVGMLAL</sequence>
<gene>
    <name evidence="1" type="ORF">PtrM4_008460</name>
</gene>
<reference evidence="1 2" key="1">
    <citation type="journal article" date="2018" name="BMC Genomics">
        <title>Comparative genomics of the wheat fungal pathogen Pyrenophora tritici-repentis reveals chromosomal variations and genome plasticity.</title>
        <authorList>
            <person name="Moolhuijzen P."/>
            <person name="See P.T."/>
            <person name="Hane J.K."/>
            <person name="Shi G."/>
            <person name="Liu Z."/>
            <person name="Oliver R.P."/>
            <person name="Moffat C.S."/>
        </authorList>
    </citation>
    <scope>NUCLEOTIDE SEQUENCE [LARGE SCALE GENOMIC DNA]</scope>
    <source>
        <strain evidence="1">M4</strain>
    </source>
</reference>
<dbReference type="GeneID" id="6338532"/>
<organism evidence="1 2">
    <name type="scientific">Pyrenophora tritici-repentis</name>
    <dbReference type="NCBI Taxonomy" id="45151"/>
    <lineage>
        <taxon>Eukaryota</taxon>
        <taxon>Fungi</taxon>
        <taxon>Dikarya</taxon>
        <taxon>Ascomycota</taxon>
        <taxon>Pezizomycotina</taxon>
        <taxon>Dothideomycetes</taxon>
        <taxon>Pleosporomycetidae</taxon>
        <taxon>Pleosporales</taxon>
        <taxon>Pleosporineae</taxon>
        <taxon>Pleosporaceae</taxon>
        <taxon>Pyrenophora</taxon>
    </lineage>
</organism>
<dbReference type="RefSeq" id="XP_065965088.1">
    <property type="nucleotide sequence ID" value="XM_066102886.1"/>
</dbReference>
<dbReference type="KEGG" id="ptrr:6338532"/>
<protein>
    <submittedName>
        <fullName evidence="1">Uncharacterized protein</fullName>
    </submittedName>
</protein>
<dbReference type="Proteomes" id="UP000245464">
    <property type="component" value="Chromosome 1"/>
</dbReference>
<dbReference type="EMBL" id="NQIK02000001">
    <property type="protein sequence ID" value="KAF7576606.1"/>
    <property type="molecule type" value="Genomic_DNA"/>
</dbReference>
<proteinExistence type="predicted"/>
<name>A0A2W1GAS7_9PLEO</name>
<evidence type="ECO:0000313" key="2">
    <source>
        <dbReference type="Proteomes" id="UP000245464"/>
    </source>
</evidence>